<evidence type="ECO:0000256" key="1">
    <source>
        <dbReference type="ARBA" id="ARBA00001932"/>
    </source>
</evidence>
<comment type="similarity">
    <text evidence="7">Belongs to the DNA photolyase family.</text>
</comment>
<dbReference type="PROSITE" id="PS51645">
    <property type="entry name" value="PHR_CRY_ALPHA_BETA"/>
    <property type="match status" value="1"/>
</dbReference>
<dbReference type="InterPro" id="IPR006050">
    <property type="entry name" value="DNA_photolyase_N"/>
</dbReference>
<organism evidence="9 10">
    <name type="scientific">Salinimicrobium profundisediminis</name>
    <dbReference type="NCBI Taxonomy" id="2994553"/>
    <lineage>
        <taxon>Bacteria</taxon>
        <taxon>Pseudomonadati</taxon>
        <taxon>Bacteroidota</taxon>
        <taxon>Flavobacteriia</taxon>
        <taxon>Flavobacteriales</taxon>
        <taxon>Flavobacteriaceae</taxon>
        <taxon>Salinimicrobium</taxon>
    </lineage>
</organism>
<feature type="binding site" evidence="5">
    <location>
        <begin position="263"/>
        <end position="270"/>
    </location>
    <ligand>
        <name>FAD</name>
        <dbReference type="ChEBI" id="CHEBI:57692"/>
    </ligand>
</feature>
<dbReference type="GO" id="GO:0006139">
    <property type="term" value="P:nucleobase-containing compound metabolic process"/>
    <property type="evidence" value="ECO:0007669"/>
    <property type="project" value="UniProtKB-ARBA"/>
</dbReference>
<dbReference type="PANTHER" id="PTHR11455:SF9">
    <property type="entry name" value="CRYPTOCHROME CIRCADIAN CLOCK 5 ISOFORM X1"/>
    <property type="match status" value="1"/>
</dbReference>
<dbReference type="GO" id="GO:0009416">
    <property type="term" value="P:response to light stimulus"/>
    <property type="evidence" value="ECO:0007669"/>
    <property type="project" value="TreeGrafter"/>
</dbReference>
<dbReference type="Gene3D" id="3.40.50.620">
    <property type="entry name" value="HUPs"/>
    <property type="match status" value="1"/>
</dbReference>
<dbReference type="PROSITE" id="PS00394">
    <property type="entry name" value="DNA_PHOTOLYASES_1_1"/>
    <property type="match status" value="1"/>
</dbReference>
<dbReference type="SUPFAM" id="SSF52425">
    <property type="entry name" value="Cryptochrome/photolyase, N-terminal domain"/>
    <property type="match status" value="1"/>
</dbReference>
<comment type="caution">
    <text evidence="9">The sequence shown here is derived from an EMBL/GenBank/DDBJ whole genome shotgun (WGS) entry which is preliminary data.</text>
</comment>
<comment type="cofactor">
    <cofactor evidence="5">
        <name>FAD</name>
        <dbReference type="ChEBI" id="CHEBI:57692"/>
    </cofactor>
    <text evidence="5">Binds 1 FAD per subunit.</text>
</comment>
<dbReference type="RefSeq" id="WP_266070674.1">
    <property type="nucleotide sequence ID" value="NZ_JAPJDA010000025.1"/>
</dbReference>
<dbReference type="Proteomes" id="UP001148482">
    <property type="component" value="Unassembled WGS sequence"/>
</dbReference>
<evidence type="ECO:0000256" key="3">
    <source>
        <dbReference type="ARBA" id="ARBA00022827"/>
    </source>
</evidence>
<dbReference type="GO" id="GO:0003677">
    <property type="term" value="F:DNA binding"/>
    <property type="evidence" value="ECO:0007669"/>
    <property type="project" value="TreeGrafter"/>
</dbReference>
<dbReference type="InterPro" id="IPR036155">
    <property type="entry name" value="Crypto/Photolyase_N_sf"/>
</dbReference>
<name>A0A9X3I2U7_9FLAO</name>
<evidence type="ECO:0000256" key="5">
    <source>
        <dbReference type="PIRSR" id="PIRSR602081-1"/>
    </source>
</evidence>
<evidence type="ECO:0000313" key="9">
    <source>
        <dbReference type="EMBL" id="MCX2839317.1"/>
    </source>
</evidence>
<evidence type="ECO:0000259" key="8">
    <source>
        <dbReference type="PROSITE" id="PS51645"/>
    </source>
</evidence>
<dbReference type="Gene3D" id="1.25.40.80">
    <property type="match status" value="1"/>
</dbReference>
<dbReference type="InterPro" id="IPR002081">
    <property type="entry name" value="Cryptochrome/DNA_photolyase_1"/>
</dbReference>
<dbReference type="Pfam" id="PF00875">
    <property type="entry name" value="DNA_photolyase"/>
    <property type="match status" value="1"/>
</dbReference>
<dbReference type="AlphaFoldDB" id="A0A9X3I2U7"/>
<dbReference type="Pfam" id="PF03441">
    <property type="entry name" value="FAD_binding_7"/>
    <property type="match status" value="1"/>
</dbReference>
<keyword evidence="4 7" id="KW-0157">Chromophore</keyword>
<dbReference type="GO" id="GO:0006950">
    <property type="term" value="P:response to stress"/>
    <property type="evidence" value="ECO:0007669"/>
    <property type="project" value="UniProtKB-ARBA"/>
</dbReference>
<feature type="site" description="Electron transfer via tryptophanyl radical" evidence="6">
    <location>
        <position position="370"/>
    </location>
</feature>
<feature type="domain" description="Photolyase/cryptochrome alpha/beta" evidence="8">
    <location>
        <begin position="9"/>
        <end position="139"/>
    </location>
</feature>
<evidence type="ECO:0000313" key="10">
    <source>
        <dbReference type="Proteomes" id="UP001148482"/>
    </source>
</evidence>
<dbReference type="InterPro" id="IPR014729">
    <property type="entry name" value="Rossmann-like_a/b/a_fold"/>
</dbReference>
<dbReference type="GO" id="GO:0003904">
    <property type="term" value="F:deoxyribodipyrimidine photo-lyase activity"/>
    <property type="evidence" value="ECO:0007669"/>
    <property type="project" value="TreeGrafter"/>
</dbReference>
<feature type="binding site" evidence="5">
    <location>
        <position position="260"/>
    </location>
    <ligand>
        <name>FAD</name>
        <dbReference type="ChEBI" id="CHEBI:57692"/>
    </ligand>
</feature>
<dbReference type="GO" id="GO:0071949">
    <property type="term" value="F:FAD binding"/>
    <property type="evidence" value="ECO:0007669"/>
    <property type="project" value="TreeGrafter"/>
</dbReference>
<sequence length="437" mass="51614">MAKNEGEEGIAICWLRRDLRLFDNTALYHALNSGRPVQVIFIFDPAILNTLSNKKDRRVNFIYRQLEKINAKLSHFGASLLVLHDLPKKAFEKLIFKYPVQEVFINHDYEPYARTRDKEVSEFLLAHGVEFHSYKDQVIFEKDDVLKPDGTPYTVFTPYSKKWKEQLYQKAVPDFASEDFLSNLLKRPNKPIVSLAEIGFETIDPEVAEADLSKELIKYYHKNRDLPYIDGTSKAGAHLRFGTISVRHLVKQALQQNETWLNELIWREFFMMILYHFPHVEHHNFRRKYDRIQWRNNETEFELWCRGETGYPLVDAGMRQLNETGWMHNRVRMVVAGFLCKHLLIDWRWGEAYFAEKLLDYELASNNGNWQWAAGTGCDAAPYFRIFNPESQLKKFDPKLEYVKTWIKDFRAGYLEPIVDHKFARARALETYKKALN</sequence>
<dbReference type="InterPro" id="IPR018394">
    <property type="entry name" value="DNA_photolyase_1_CS_C"/>
</dbReference>
<feature type="site" description="Electron transfer via tryptophanyl radical" evidence="6">
    <location>
        <position position="294"/>
    </location>
</feature>
<feature type="site" description="Electron transfer via tryptophanyl radical" evidence="6">
    <location>
        <position position="347"/>
    </location>
</feature>
<evidence type="ECO:0000256" key="4">
    <source>
        <dbReference type="ARBA" id="ARBA00022991"/>
    </source>
</evidence>
<evidence type="ECO:0000256" key="6">
    <source>
        <dbReference type="PIRSR" id="PIRSR602081-2"/>
    </source>
</evidence>
<keyword evidence="10" id="KW-1185">Reference proteome</keyword>
<evidence type="ECO:0000256" key="2">
    <source>
        <dbReference type="ARBA" id="ARBA00022630"/>
    </source>
</evidence>
<evidence type="ECO:0000256" key="7">
    <source>
        <dbReference type="RuleBase" id="RU004182"/>
    </source>
</evidence>
<accession>A0A9X3I2U7</accession>
<dbReference type="Gene3D" id="1.10.579.10">
    <property type="entry name" value="DNA Cyclobutane Dipyrimidine Photolyase, subunit A, domain 3"/>
    <property type="match status" value="1"/>
</dbReference>
<dbReference type="EMBL" id="JAPJDA010000025">
    <property type="protein sequence ID" value="MCX2839317.1"/>
    <property type="molecule type" value="Genomic_DNA"/>
</dbReference>
<dbReference type="PRINTS" id="PR00147">
    <property type="entry name" value="DNAPHOTLYASE"/>
</dbReference>
<keyword evidence="3 5" id="KW-0274">FAD</keyword>
<proteinExistence type="inferred from homology"/>
<dbReference type="InterPro" id="IPR036134">
    <property type="entry name" value="Crypto/Photolyase_FAD-like_sf"/>
</dbReference>
<protein>
    <submittedName>
        <fullName evidence="9">Deoxyribodipyrimidine photo-lyase</fullName>
    </submittedName>
</protein>
<reference evidence="9" key="1">
    <citation type="submission" date="2022-11" db="EMBL/GenBank/DDBJ databases">
        <title>Salinimicrobium profundisediminis sp. nov., isolated from deep-sea sediment of the Mariana Trench.</title>
        <authorList>
            <person name="Fu H."/>
        </authorList>
    </citation>
    <scope>NUCLEOTIDE SEQUENCE</scope>
    <source>
        <strain evidence="9">MT39</strain>
    </source>
</reference>
<dbReference type="PANTHER" id="PTHR11455">
    <property type="entry name" value="CRYPTOCHROME"/>
    <property type="match status" value="1"/>
</dbReference>
<feature type="binding site" evidence="5">
    <location>
        <position position="220"/>
    </location>
    <ligand>
        <name>FAD</name>
        <dbReference type="ChEBI" id="CHEBI:57692"/>
    </ligand>
</feature>
<keyword evidence="2 5" id="KW-0285">Flavoprotein</keyword>
<gene>
    <name evidence="9" type="ORF">OQ279_14275</name>
</gene>
<dbReference type="SUPFAM" id="SSF48173">
    <property type="entry name" value="Cryptochrome/photolyase FAD-binding domain"/>
    <property type="match status" value="1"/>
</dbReference>
<dbReference type="InterPro" id="IPR005101">
    <property type="entry name" value="Cryptochr/Photolyase_FAD-bd"/>
</dbReference>
<comment type="cofactor">
    <cofactor evidence="1">
        <name>(6R)-5,10-methylene-5,6,7,8-tetrahydrofolate</name>
        <dbReference type="ChEBI" id="CHEBI:15636"/>
    </cofactor>
</comment>